<dbReference type="Proteomes" id="UP000030758">
    <property type="component" value="Unassembled WGS sequence"/>
</dbReference>
<dbReference type="Proteomes" id="UP000030764">
    <property type="component" value="Unassembled WGS sequence"/>
</dbReference>
<reference evidence="2 3" key="1">
    <citation type="journal article" date="2014" name="Nat. Genet.">
        <title>Genome and transcriptome of the porcine whipworm Trichuris suis.</title>
        <authorList>
            <person name="Jex A.R."/>
            <person name="Nejsum P."/>
            <person name="Schwarz E.M."/>
            <person name="Hu L."/>
            <person name="Young N.D."/>
            <person name="Hall R.S."/>
            <person name="Korhonen P.K."/>
            <person name="Liao S."/>
            <person name="Thamsborg S."/>
            <person name="Xia J."/>
            <person name="Xu P."/>
            <person name="Wang S."/>
            <person name="Scheerlinck J.P."/>
            <person name="Hofmann A."/>
            <person name="Sternberg P.W."/>
            <person name="Wang J."/>
            <person name="Gasser R.B."/>
        </authorList>
    </citation>
    <scope>NUCLEOTIDE SEQUENCE [LARGE SCALE GENOMIC DNA]</scope>
    <source>
        <strain evidence="2">DCEP-RM93F</strain>
        <strain evidence="1">DCEP-RM93M</strain>
    </source>
</reference>
<dbReference type="EMBL" id="KL363207">
    <property type="protein sequence ID" value="KFD54460.1"/>
    <property type="molecule type" value="Genomic_DNA"/>
</dbReference>
<evidence type="ECO:0000313" key="3">
    <source>
        <dbReference type="Proteomes" id="UP000030764"/>
    </source>
</evidence>
<keyword evidence="3" id="KW-1185">Reference proteome</keyword>
<protein>
    <submittedName>
        <fullName evidence="2">Uncharacterized protein</fullName>
    </submittedName>
</protein>
<gene>
    <name evidence="1" type="ORF">M513_04607</name>
    <name evidence="2" type="ORF">M514_04607</name>
</gene>
<accession>A0A085NV28</accession>
<name>A0A085NV28_9BILA</name>
<organism evidence="2">
    <name type="scientific">Trichuris suis</name>
    <name type="common">pig whipworm</name>
    <dbReference type="NCBI Taxonomy" id="68888"/>
    <lineage>
        <taxon>Eukaryota</taxon>
        <taxon>Metazoa</taxon>
        <taxon>Ecdysozoa</taxon>
        <taxon>Nematoda</taxon>
        <taxon>Enoplea</taxon>
        <taxon>Dorylaimia</taxon>
        <taxon>Trichinellida</taxon>
        <taxon>Trichuridae</taxon>
        <taxon>Trichuris</taxon>
    </lineage>
</organism>
<sequence>MDMSSKWTGPSRPLPKSEPIDLSFLGNYEEWLGDPDEAVSILSSRFTYPDPTAIPPLEEFAKEFIDVAISCMQNDTLNGEGDRSSAKG</sequence>
<dbReference type="EMBL" id="KL367474">
    <property type="protein sequence ID" value="KFD73324.1"/>
    <property type="molecule type" value="Genomic_DNA"/>
</dbReference>
<dbReference type="AlphaFoldDB" id="A0A085NV28"/>
<proteinExistence type="predicted"/>
<evidence type="ECO:0000313" key="1">
    <source>
        <dbReference type="EMBL" id="KFD54460.1"/>
    </source>
</evidence>
<evidence type="ECO:0000313" key="2">
    <source>
        <dbReference type="EMBL" id="KFD73324.1"/>
    </source>
</evidence>